<dbReference type="InterPro" id="IPR016181">
    <property type="entry name" value="Acyl_CoA_acyltransferase"/>
</dbReference>
<keyword evidence="3" id="KW-1185">Reference proteome</keyword>
<gene>
    <name evidence="2" type="ORF">FOY51_14875</name>
</gene>
<dbReference type="GO" id="GO:0016747">
    <property type="term" value="F:acyltransferase activity, transferring groups other than amino-acyl groups"/>
    <property type="evidence" value="ECO:0007669"/>
    <property type="project" value="InterPro"/>
</dbReference>
<dbReference type="Proteomes" id="UP000322244">
    <property type="component" value="Unassembled WGS sequence"/>
</dbReference>
<dbReference type="Gene3D" id="3.40.630.30">
    <property type="match status" value="1"/>
</dbReference>
<accession>A0A5A7SAS6</accession>
<feature type="domain" description="N-acetyltransferase" evidence="1">
    <location>
        <begin position="9"/>
        <end position="163"/>
    </location>
</feature>
<dbReference type="RefSeq" id="WP_149431023.1">
    <property type="nucleotide sequence ID" value="NZ_VLNY01000006.1"/>
</dbReference>
<keyword evidence="2" id="KW-0808">Transferase</keyword>
<dbReference type="AlphaFoldDB" id="A0A5A7SAS6"/>
<evidence type="ECO:0000313" key="3">
    <source>
        <dbReference type="Proteomes" id="UP000322244"/>
    </source>
</evidence>
<proteinExistence type="predicted"/>
<dbReference type="EMBL" id="VLNY01000006">
    <property type="protein sequence ID" value="KAA0022262.1"/>
    <property type="molecule type" value="Genomic_DNA"/>
</dbReference>
<reference evidence="2 3" key="1">
    <citation type="submission" date="2019-07" db="EMBL/GenBank/DDBJ databases">
        <title>Rhodococcus cavernicolus sp. nov., isolated from a cave.</title>
        <authorList>
            <person name="Lee S.D."/>
        </authorList>
    </citation>
    <scope>NUCLEOTIDE SEQUENCE [LARGE SCALE GENOMIC DNA]</scope>
    <source>
        <strain evidence="2 3">C1-24</strain>
    </source>
</reference>
<organism evidence="2 3">
    <name type="scientific">Antrihabitans cavernicola</name>
    <dbReference type="NCBI Taxonomy" id="2495913"/>
    <lineage>
        <taxon>Bacteria</taxon>
        <taxon>Bacillati</taxon>
        <taxon>Actinomycetota</taxon>
        <taxon>Actinomycetes</taxon>
        <taxon>Mycobacteriales</taxon>
        <taxon>Nocardiaceae</taxon>
        <taxon>Antrihabitans</taxon>
    </lineage>
</organism>
<evidence type="ECO:0000313" key="2">
    <source>
        <dbReference type="EMBL" id="KAA0022262.1"/>
    </source>
</evidence>
<protein>
    <submittedName>
        <fullName evidence="2">GNAT family N-acetyltransferase</fullName>
    </submittedName>
</protein>
<dbReference type="SUPFAM" id="SSF55729">
    <property type="entry name" value="Acyl-CoA N-acyltransferases (Nat)"/>
    <property type="match status" value="1"/>
</dbReference>
<sequence>MTCPPLSGSTVQLATHADAAELLVLQRCCWVTEAIANDTLSVPPLHEDLATVARWIDDMSVWVVRVDGRLVGSVRAVLVDGGWQIGRLMVAPDLSGYGLGRWLLELAERNAPLAATRLELFAGSRSERNLRMYASAGYVARPPDPLGIAQHISGATYLVKALGSGACG</sequence>
<dbReference type="OrthoDB" id="4322031at2"/>
<dbReference type="Pfam" id="PF00583">
    <property type="entry name" value="Acetyltransf_1"/>
    <property type="match status" value="1"/>
</dbReference>
<dbReference type="PROSITE" id="PS51186">
    <property type="entry name" value="GNAT"/>
    <property type="match status" value="1"/>
</dbReference>
<evidence type="ECO:0000259" key="1">
    <source>
        <dbReference type="PROSITE" id="PS51186"/>
    </source>
</evidence>
<name>A0A5A7SAS6_9NOCA</name>
<dbReference type="InterPro" id="IPR000182">
    <property type="entry name" value="GNAT_dom"/>
</dbReference>
<dbReference type="CDD" id="cd04301">
    <property type="entry name" value="NAT_SF"/>
    <property type="match status" value="1"/>
</dbReference>
<comment type="caution">
    <text evidence="2">The sequence shown here is derived from an EMBL/GenBank/DDBJ whole genome shotgun (WGS) entry which is preliminary data.</text>
</comment>